<dbReference type="PROSITE" id="PS50005">
    <property type="entry name" value="TPR"/>
    <property type="match status" value="1"/>
</dbReference>
<dbReference type="AlphaFoldDB" id="A0A0L6JR96"/>
<feature type="repeat" description="TPR" evidence="1">
    <location>
        <begin position="467"/>
        <end position="500"/>
    </location>
</feature>
<dbReference type="eggNOG" id="COG0457">
    <property type="taxonomic scope" value="Bacteria"/>
</dbReference>
<dbReference type="Gene3D" id="1.25.40.10">
    <property type="entry name" value="Tetratricopeptide repeat domain"/>
    <property type="match status" value="1"/>
</dbReference>
<dbReference type="InterPro" id="IPR019734">
    <property type="entry name" value="TPR_rpt"/>
</dbReference>
<reference evidence="3" key="1">
    <citation type="submission" date="2015-07" db="EMBL/GenBank/DDBJ databases">
        <title>Near-Complete Genome Sequence of the Cellulolytic Bacterium Bacteroides (Pseudobacteroides) cellulosolvens ATCC 35603.</title>
        <authorList>
            <person name="Dassa B."/>
            <person name="Utturkar S.M."/>
            <person name="Klingeman D.M."/>
            <person name="Hurt R.A."/>
            <person name="Keller M."/>
            <person name="Xu J."/>
            <person name="Reddy Y.H.K."/>
            <person name="Borovok I."/>
            <person name="Grinberg I.R."/>
            <person name="Lamed R."/>
            <person name="Zhivin O."/>
            <person name="Bayer E.A."/>
            <person name="Brown S.D."/>
        </authorList>
    </citation>
    <scope>NUCLEOTIDE SEQUENCE [LARGE SCALE GENOMIC DNA]</scope>
    <source>
        <strain evidence="3">DSM 2933</strain>
    </source>
</reference>
<sequence>MKSFDEIIEIIDAKEYDNAEKELDILISSLSGKELIRAYYIKAYINDEFRYDEVSRRKAKQYYGYVIESDYPKDYAYYRLAIFERDKQISVSMLKKALKLFPQSICCYKYLLTCSEKDEKDSVYDEICKKNLFDWDIQEQMFTLCFEEEKYEKAIEVYLRNDFSKMDDNTYKYAWDLAYAFSIMLTGNKSYNDKSKGILDSLVEHDIKNSLGYKHFLGLCYWYLCEENKLEAIKCFEKIPSGYVLENYPPFPSGLFPLSFTIVFEKIFSKLIEIAKGNRQLLVKAKGLRVLFLHSAKEFEEDIKLGMSEVKDIESAIKYFPNDKVFYQVICSVLTEKRSYLKVFEYHFKLLSTFYTIDEDDTVDASYICDCGDDAFKDMVDFLKTKLHENECFIHNVCSGLVPAIVERLWKSDKYKEIVEISSLFPISEIEKTESVFEIAFSYAEEKQNKIAKRLYELLVNKTETGSGVYNNLSLIYEGEGNIEKSYELLNKALEKEPNDEIAKGNFDRVKKKVNDENKRKSIYNEAFKNFQNEGIFVKQKLLDFSQKRDENNYIVCSYRQLPIYMKMNENQAKSLLDDFLEKSYILKVTKHNYDTKSNVYTINPKILNYIPELDNTIKDDLELLEMSKVLSTENLSSIGYNSDLIKCLDKIKTPELSVMLKRDIKENALACLLGQNKASIILSGSILEAILLDKIKSVNIDKAQVENGKTKKVIDMDLNELLYVAKQNDLIKLEIYHFSNAVRIYRNLIHPGVEIKKLINGVSSENAELMWDILKRVLIDI</sequence>
<accession>A0A0L6JR96</accession>
<dbReference type="SMART" id="SM00028">
    <property type="entry name" value="TPR"/>
    <property type="match status" value="1"/>
</dbReference>
<dbReference type="InterPro" id="IPR011990">
    <property type="entry name" value="TPR-like_helical_dom_sf"/>
</dbReference>
<keyword evidence="3" id="KW-1185">Reference proteome</keyword>
<comment type="caution">
    <text evidence="2">The sequence shown here is derived from an EMBL/GenBank/DDBJ whole genome shotgun (WGS) entry which is preliminary data.</text>
</comment>
<dbReference type="SUPFAM" id="SSF48452">
    <property type="entry name" value="TPR-like"/>
    <property type="match status" value="2"/>
</dbReference>
<evidence type="ECO:0000256" key="1">
    <source>
        <dbReference type="PROSITE-ProRule" id="PRU00339"/>
    </source>
</evidence>
<evidence type="ECO:0000313" key="2">
    <source>
        <dbReference type="EMBL" id="KNY28309.1"/>
    </source>
</evidence>
<evidence type="ECO:0000313" key="3">
    <source>
        <dbReference type="Proteomes" id="UP000036923"/>
    </source>
</evidence>
<dbReference type="Proteomes" id="UP000036923">
    <property type="component" value="Unassembled WGS sequence"/>
</dbReference>
<dbReference type="EMBL" id="LGTC01000001">
    <property type="protein sequence ID" value="KNY28309.1"/>
    <property type="molecule type" value="Genomic_DNA"/>
</dbReference>
<protein>
    <submittedName>
        <fullName evidence="2">Tetratricopeptide TPR_2 repeat-containing protein</fullName>
    </submittedName>
</protein>
<proteinExistence type="predicted"/>
<organism evidence="2 3">
    <name type="scientific">Pseudobacteroides cellulosolvens ATCC 35603 = DSM 2933</name>
    <dbReference type="NCBI Taxonomy" id="398512"/>
    <lineage>
        <taxon>Bacteria</taxon>
        <taxon>Bacillati</taxon>
        <taxon>Bacillota</taxon>
        <taxon>Clostridia</taxon>
        <taxon>Eubacteriales</taxon>
        <taxon>Oscillospiraceae</taxon>
        <taxon>Pseudobacteroides</taxon>
    </lineage>
</organism>
<dbReference type="RefSeq" id="WP_036938498.1">
    <property type="nucleotide sequence ID" value="NZ_JQKC01000007.1"/>
</dbReference>
<gene>
    <name evidence="2" type="ORF">Bccel_3583</name>
</gene>
<name>A0A0L6JR96_9FIRM</name>
<dbReference type="STRING" id="398512.Bccel_3583"/>
<keyword evidence="1" id="KW-0802">TPR repeat</keyword>
<dbReference type="OrthoDB" id="9788659at2"/>